<evidence type="ECO:0000313" key="3">
    <source>
        <dbReference type="Proteomes" id="UP000448867"/>
    </source>
</evidence>
<comment type="caution">
    <text evidence="2">The sequence shown here is derived from an EMBL/GenBank/DDBJ whole genome shotgun (WGS) entry which is preliminary data.</text>
</comment>
<dbReference type="EMBL" id="WKKI01000026">
    <property type="protein sequence ID" value="MRX73048.1"/>
    <property type="molecule type" value="Genomic_DNA"/>
</dbReference>
<protein>
    <submittedName>
        <fullName evidence="2">DUF1801 domain-containing protein</fullName>
    </submittedName>
</protein>
<keyword evidence="3" id="KW-1185">Reference proteome</keyword>
<dbReference type="SUPFAM" id="SSF159888">
    <property type="entry name" value="YdhG-like"/>
    <property type="match status" value="1"/>
</dbReference>
<reference evidence="2 3" key="1">
    <citation type="submission" date="2019-11" db="EMBL/GenBank/DDBJ databases">
        <title>Bacillus lacus genome.</title>
        <authorList>
            <person name="Allen C.J."/>
            <person name="Newman J.D."/>
        </authorList>
    </citation>
    <scope>NUCLEOTIDE SEQUENCE [LARGE SCALE GENOMIC DNA]</scope>
    <source>
        <strain evidence="2 3">KCTC 33946</strain>
    </source>
</reference>
<feature type="domain" description="YdhG-like" evidence="1">
    <location>
        <begin position="32"/>
        <end position="137"/>
    </location>
</feature>
<evidence type="ECO:0000313" key="2">
    <source>
        <dbReference type="EMBL" id="MRX73048.1"/>
    </source>
</evidence>
<dbReference type="Proteomes" id="UP000448867">
    <property type="component" value="Unassembled WGS sequence"/>
</dbReference>
<sequence length="143" mass="16654">MSDKPQRNSTKKTISGNQQVLDFLDKLQHPLQEEIEEVRRIILSADERFTEHIKWNAPSFCIGNEDRITFNLKGKGFFRLVFHCGAKVKPKLPLPLFDDHTGILEWQSNDRAVVRFLNMDDVKDKEENLRWVIGKWIETSGSS</sequence>
<dbReference type="OrthoDB" id="9811812at2"/>
<dbReference type="Pfam" id="PF08818">
    <property type="entry name" value="DUF1801"/>
    <property type="match status" value="1"/>
</dbReference>
<dbReference type="InterPro" id="IPR014922">
    <property type="entry name" value="YdhG-like"/>
</dbReference>
<name>A0A7X2J1P2_9BACI</name>
<dbReference type="RefSeq" id="WP_154308331.1">
    <property type="nucleotide sequence ID" value="NZ_WKKI01000026.1"/>
</dbReference>
<dbReference type="AlphaFoldDB" id="A0A7X2J1P2"/>
<organism evidence="2 3">
    <name type="scientific">Metabacillus lacus</name>
    <dbReference type="NCBI Taxonomy" id="1983721"/>
    <lineage>
        <taxon>Bacteria</taxon>
        <taxon>Bacillati</taxon>
        <taxon>Bacillota</taxon>
        <taxon>Bacilli</taxon>
        <taxon>Bacillales</taxon>
        <taxon>Bacillaceae</taxon>
        <taxon>Metabacillus</taxon>
    </lineage>
</organism>
<proteinExistence type="predicted"/>
<gene>
    <name evidence="2" type="ORF">GJU40_12945</name>
</gene>
<evidence type="ECO:0000259" key="1">
    <source>
        <dbReference type="Pfam" id="PF08818"/>
    </source>
</evidence>
<accession>A0A7X2J1P2</accession>